<evidence type="ECO:0000256" key="5">
    <source>
        <dbReference type="PROSITE-ProRule" id="PRU01240"/>
    </source>
</evidence>
<dbReference type="RefSeq" id="WP_188404329.1">
    <property type="nucleotide sequence ID" value="NZ_BMCE01000004.1"/>
</dbReference>
<accession>A0ABS2ZBQ8</accession>
<dbReference type="InterPro" id="IPR023828">
    <property type="entry name" value="Peptidase_S8_Ser-AS"/>
</dbReference>
<keyword evidence="2 5" id="KW-0645">Protease</keyword>
<feature type="active site" description="Charge relay system" evidence="5">
    <location>
        <position position="220"/>
    </location>
</feature>
<dbReference type="InterPro" id="IPR015500">
    <property type="entry name" value="Peptidase_S8_subtilisin-rel"/>
</dbReference>
<comment type="caution">
    <text evidence="7">The sequence shown here is derived from an EMBL/GenBank/DDBJ whole genome shotgun (WGS) entry which is preliminary data.</text>
</comment>
<protein>
    <submittedName>
        <fullName evidence="7">S8 family serine peptidase</fullName>
    </submittedName>
</protein>
<evidence type="ECO:0000256" key="4">
    <source>
        <dbReference type="ARBA" id="ARBA00022825"/>
    </source>
</evidence>
<dbReference type="SUPFAM" id="SSF52743">
    <property type="entry name" value="Subtilisin-like"/>
    <property type="match status" value="1"/>
</dbReference>
<comment type="similarity">
    <text evidence="1 5">Belongs to the peptidase S8 family.</text>
</comment>
<dbReference type="Gene3D" id="2.60.40.1120">
    <property type="entry name" value="Carboxypeptidase-like, regulatory domain"/>
    <property type="match status" value="2"/>
</dbReference>
<dbReference type="Pfam" id="PF13715">
    <property type="entry name" value="CarbopepD_reg_2"/>
    <property type="match status" value="1"/>
</dbReference>
<dbReference type="CDD" id="cd07481">
    <property type="entry name" value="Peptidases_S8_BacillopeptidaseF-like"/>
    <property type="match status" value="1"/>
</dbReference>
<dbReference type="PANTHER" id="PTHR43399">
    <property type="entry name" value="SUBTILISIN-RELATED"/>
    <property type="match status" value="1"/>
</dbReference>
<evidence type="ECO:0000256" key="2">
    <source>
        <dbReference type="ARBA" id="ARBA00022670"/>
    </source>
</evidence>
<dbReference type="InterPro" id="IPR008969">
    <property type="entry name" value="CarboxyPept-like_regulatory"/>
</dbReference>
<dbReference type="Pfam" id="PF13620">
    <property type="entry name" value="CarboxypepD_reg"/>
    <property type="match status" value="1"/>
</dbReference>
<evidence type="ECO:0000256" key="3">
    <source>
        <dbReference type="ARBA" id="ARBA00022801"/>
    </source>
</evidence>
<keyword evidence="4 5" id="KW-0720">Serine protease</keyword>
<evidence type="ECO:0000259" key="6">
    <source>
        <dbReference type="Pfam" id="PF00082"/>
    </source>
</evidence>
<dbReference type="EMBL" id="JAFHKS010000040">
    <property type="protein sequence ID" value="MBN3544175.1"/>
    <property type="molecule type" value="Genomic_DNA"/>
</dbReference>
<dbReference type="PROSITE" id="PS00138">
    <property type="entry name" value="SUBTILASE_SER"/>
    <property type="match status" value="1"/>
</dbReference>
<dbReference type="InterPro" id="IPR013320">
    <property type="entry name" value="ConA-like_dom_sf"/>
</dbReference>
<sequence length="1326" mass="145558">MKSKKRFSSNIILILIALLLISTALPDQTVARKQLPLVSLSETQTKNKISKKLENQYKNDTYVTFILKFKQQTDLEHVASTAIKKAKSLKLTPYQSELQKKSAVVSALRNTATQNQNRVKQYLEQEKDKGNVKEIESFYIVNAMAVTATRDVMEKLSSFGEVEKVIANEIIQLVQPEPRTVKKAIIQNPSSLEWNINKIQAPKAWKMGINGSGLIIANIDTGVQWDHPALKDKYRGYNPADPKHPTHTFNWFDAVDGKSTPFDDVGHGTHTMGTMVGAEPNSSNQIGVAPGAKWITVRALGPNGSDMKTLLTAGEWILAPKDAKGNPHPEKAPDAVNNSWGSGAGLDEWFRPMVKAWKAADIFPVFAAGNDGIVGDGSIDVPANYPESFSSAATDSNDHLGYFSSRGPSPYGTMKPEISAPGVNIRSSVPGGKYESGWNGTSMSSPHITAVAVLMKQANPSLTNEEIEKILIDTAQPLTDDKYPKVPNNGYGYGLVDAYRGVLAAQSGVGEVKGQVQVTGIDEEKPSFHKPEEAESFVGAPLQIIITAQDDIRMAKAELFYREPGTLNWKTISAKQLSGNYRGGTYQVIIPYTDVKPSGIDYHWIFTDAASNSTKTSSYKVKPSPAITIGYKQDFESTPKGWYSYGENNSWRWETAENPNTKPTRAYFTGHNPEGLYKPEHATLVMPPVHVPNKPTFLHFKQFYDIDALDFAEDAIVVVSTDLQNWSPIANYKGWNADQWVDGGVDLSAYKGRKIFIGFHYTTENRRFIGWYIDEISLDSNPLPSLNINKRLNPTKSLNKLQTIRMENLLAPTSSSPPPTNAYTLPGGARVTVLETRRSAMTNTDDGSFSLKHDAGTFTLRAESYGYRSADKKIKIQKDKAITLDFKLEQLPKGTVSGQVLNKATGKPISYATVSLIEDASVNPVLTDAKGRFTIRAYKGTYTLHVYGQNYKDMDCTVTIEGNKNIEQNLRLTPFVGYPGEIRYDDGTVESATAMDVRGSGFAVKMSLPKGIQTAKLKGSLFKFESGLGKGEKIKVTIYDATGAHGYPGKIIAGPIDLTVDADGNWLMADLADFKITVKGDFYIGYTQTNDFSLAPFINLDLDSKFTGHSYSYFKGVWSKVSYRIGNVMIRSVLDYETKIPAITSPVDGSFTNKANVSVKGNTTPNVMVNIQNKGRVVAKGKAKADGTFLIPITLQEKENVLTATATSNGTTAPSTTVKITLDRTKPQLSIGSPKNHEKIKRETTTVTGKVNDANLLSVRVNGTKAKIYKDGTFSVRVMLDKGVNTLKVVAKDKAGNQTAKSIQVTAQFTVTSIPQIFKLAKYQNR</sequence>
<evidence type="ECO:0000313" key="7">
    <source>
        <dbReference type="EMBL" id="MBN3544175.1"/>
    </source>
</evidence>
<keyword evidence="3 5" id="KW-0378">Hydrolase</keyword>
<dbReference type="InterPro" id="IPR013783">
    <property type="entry name" value="Ig-like_fold"/>
</dbReference>
<feature type="domain" description="Peptidase S8/S53" evidence="6">
    <location>
        <begin position="211"/>
        <end position="494"/>
    </location>
</feature>
<dbReference type="Gene3D" id="2.60.40.10">
    <property type="entry name" value="Immunoglobulins"/>
    <property type="match status" value="2"/>
</dbReference>
<dbReference type="Gene3D" id="3.40.50.200">
    <property type="entry name" value="Peptidase S8/S53 domain"/>
    <property type="match status" value="1"/>
</dbReference>
<evidence type="ECO:0000313" key="8">
    <source>
        <dbReference type="Proteomes" id="UP001319060"/>
    </source>
</evidence>
<keyword evidence="8" id="KW-1185">Reference proteome</keyword>
<dbReference type="PROSITE" id="PS51892">
    <property type="entry name" value="SUBTILASE"/>
    <property type="match status" value="1"/>
</dbReference>
<dbReference type="Pfam" id="PF00082">
    <property type="entry name" value="Peptidase_S8"/>
    <property type="match status" value="1"/>
</dbReference>
<feature type="active site" description="Charge relay system" evidence="5">
    <location>
        <position position="442"/>
    </location>
</feature>
<dbReference type="InterPro" id="IPR036852">
    <property type="entry name" value="Peptidase_S8/S53_dom_sf"/>
</dbReference>
<dbReference type="SUPFAM" id="SSF49464">
    <property type="entry name" value="Carboxypeptidase regulatory domain-like"/>
    <property type="match status" value="2"/>
</dbReference>
<dbReference type="Pfam" id="PF09136">
    <property type="entry name" value="Glucodextran_B"/>
    <property type="match status" value="2"/>
</dbReference>
<dbReference type="InterPro" id="IPR000209">
    <property type="entry name" value="Peptidase_S8/S53_dom"/>
</dbReference>
<dbReference type="PANTHER" id="PTHR43399:SF4">
    <property type="entry name" value="CELL WALL-ASSOCIATED PROTEASE"/>
    <property type="match status" value="1"/>
</dbReference>
<proteinExistence type="inferred from homology"/>
<name>A0ABS2ZBQ8_9BACL</name>
<feature type="active site" description="Charge relay system" evidence="5">
    <location>
        <position position="267"/>
    </location>
</feature>
<dbReference type="NCBIfam" id="NF038128">
    <property type="entry name" value="choice_anch_J"/>
    <property type="match status" value="1"/>
</dbReference>
<dbReference type="InterPro" id="IPR051048">
    <property type="entry name" value="Peptidase_S8/S53_subtilisin"/>
</dbReference>
<gene>
    <name evidence="7" type="ORF">JYA64_02570</name>
</gene>
<reference evidence="7 8" key="1">
    <citation type="submission" date="2021-01" db="EMBL/GenBank/DDBJ databases">
        <title>Genome Sequencing of Type Strains.</title>
        <authorList>
            <person name="Lemaire J.F."/>
            <person name="Inderbitzin P."/>
            <person name="Collins S.B."/>
            <person name="Wespe N."/>
            <person name="Knight-Connoni V."/>
        </authorList>
    </citation>
    <scope>NUCLEOTIDE SEQUENCE [LARGE SCALE GENOMIC DNA]</scope>
    <source>
        <strain evidence="7 8">DSM 14730</strain>
    </source>
</reference>
<dbReference type="PRINTS" id="PR00723">
    <property type="entry name" value="SUBTILISIN"/>
</dbReference>
<evidence type="ECO:0000256" key="1">
    <source>
        <dbReference type="ARBA" id="ARBA00011073"/>
    </source>
</evidence>
<dbReference type="InterPro" id="IPR033857">
    <property type="entry name" value="Bacillopeptidase_F"/>
</dbReference>
<dbReference type="Proteomes" id="UP001319060">
    <property type="component" value="Unassembled WGS sequence"/>
</dbReference>
<organism evidence="7 8">
    <name type="scientific">Fictibacillus barbaricus</name>
    <dbReference type="NCBI Taxonomy" id="182136"/>
    <lineage>
        <taxon>Bacteria</taxon>
        <taxon>Bacillati</taxon>
        <taxon>Bacillota</taxon>
        <taxon>Bacilli</taxon>
        <taxon>Bacillales</taxon>
        <taxon>Fictibacillaceae</taxon>
        <taxon>Fictibacillus</taxon>
    </lineage>
</organism>
<dbReference type="SUPFAM" id="SSF49899">
    <property type="entry name" value="Concanavalin A-like lectins/glucanases"/>
    <property type="match status" value="1"/>
</dbReference>